<evidence type="ECO:0000313" key="2">
    <source>
        <dbReference type="EMBL" id="MBC2771090.1"/>
    </source>
</evidence>
<accession>A0A842HUI9</accession>
<dbReference type="Proteomes" id="UP000545386">
    <property type="component" value="Unassembled WGS sequence"/>
</dbReference>
<dbReference type="RefSeq" id="WP_185780721.1">
    <property type="nucleotide sequence ID" value="NZ_JACJUU010000019.1"/>
</dbReference>
<reference evidence="2 3" key="1">
    <citation type="submission" date="2020-08" db="EMBL/GenBank/DDBJ databases">
        <title>Paraeoetvoesia sp. YC-7-48 draft genome sequence.</title>
        <authorList>
            <person name="Yao L."/>
        </authorList>
    </citation>
    <scope>NUCLEOTIDE SEQUENCE [LARGE SCALE GENOMIC DNA]</scope>
    <source>
        <strain evidence="3">YC-7-48</strain>
    </source>
</reference>
<evidence type="ECO:0000256" key="1">
    <source>
        <dbReference type="SAM" id="MobiDB-lite"/>
    </source>
</evidence>
<proteinExistence type="predicted"/>
<dbReference type="AlphaFoldDB" id="A0A842HUI9"/>
<name>A0A842HUI9_9BURK</name>
<sequence length="73" mass="7942">MTGQVECKQVVKWSAISPTAEFSALLKANPGWQISSIPWIAALVNHINDASHRSEHGETPAEDSPPSQKTEKC</sequence>
<gene>
    <name evidence="2" type="ORF">GTU67_14370</name>
</gene>
<comment type="caution">
    <text evidence="2">The sequence shown here is derived from an EMBL/GenBank/DDBJ whole genome shotgun (WGS) entry which is preliminary data.</text>
</comment>
<keyword evidence="3" id="KW-1185">Reference proteome</keyword>
<dbReference type="EMBL" id="JACJUU010000019">
    <property type="protein sequence ID" value="MBC2771090.1"/>
    <property type="molecule type" value="Genomic_DNA"/>
</dbReference>
<organism evidence="2 3">
    <name type="scientific">Pusillimonas minor</name>
    <dbReference type="NCBI Taxonomy" id="2697024"/>
    <lineage>
        <taxon>Bacteria</taxon>
        <taxon>Pseudomonadati</taxon>
        <taxon>Pseudomonadota</taxon>
        <taxon>Betaproteobacteria</taxon>
        <taxon>Burkholderiales</taxon>
        <taxon>Alcaligenaceae</taxon>
        <taxon>Pusillimonas</taxon>
    </lineage>
</organism>
<protein>
    <submittedName>
        <fullName evidence="2">Uncharacterized protein</fullName>
    </submittedName>
</protein>
<evidence type="ECO:0000313" key="3">
    <source>
        <dbReference type="Proteomes" id="UP000545386"/>
    </source>
</evidence>
<feature type="region of interest" description="Disordered" evidence="1">
    <location>
        <begin position="51"/>
        <end position="73"/>
    </location>
</feature>